<gene>
    <name evidence="7" type="primary">ppdK</name>
    <name evidence="7" type="ORF">SNEC2469_LOCUS15165</name>
</gene>
<reference evidence="7" key="1">
    <citation type="submission" date="2021-02" db="EMBL/GenBank/DDBJ databases">
        <authorList>
            <person name="Dougan E. K."/>
            <person name="Rhodes N."/>
            <person name="Thang M."/>
            <person name="Chan C."/>
        </authorList>
    </citation>
    <scope>NUCLEOTIDE SEQUENCE</scope>
</reference>
<feature type="compositionally biased region" description="Basic residues" evidence="4">
    <location>
        <begin position="1038"/>
        <end position="1047"/>
    </location>
</feature>
<dbReference type="CDD" id="cd22744">
    <property type="entry name" value="OTU"/>
    <property type="match status" value="1"/>
</dbReference>
<dbReference type="InterPro" id="IPR027417">
    <property type="entry name" value="P-loop_NTPase"/>
</dbReference>
<feature type="compositionally biased region" description="Basic and acidic residues" evidence="4">
    <location>
        <begin position="1106"/>
        <end position="1116"/>
    </location>
</feature>
<dbReference type="PANTHER" id="PTHR13312">
    <property type="entry name" value="HIV-INDUCED PROTEIN-7-LIKE PROTEASE"/>
    <property type="match status" value="1"/>
</dbReference>
<comment type="function">
    <text evidence="3">Hydrolase that can remove conjugated ubiquitin from proteins and may therefore play an important regulatory role at the level of protein turnover by preventing degradation.</text>
</comment>
<keyword evidence="8" id="KW-1185">Reference proteome</keyword>
<evidence type="ECO:0000313" key="7">
    <source>
        <dbReference type="EMBL" id="CAE7528645.1"/>
    </source>
</evidence>
<evidence type="ECO:0000256" key="2">
    <source>
        <dbReference type="ARBA" id="ARBA00022801"/>
    </source>
</evidence>
<dbReference type="EMBL" id="CAJNJA010024585">
    <property type="protein sequence ID" value="CAE7528645.1"/>
    <property type="molecule type" value="Genomic_DNA"/>
</dbReference>
<dbReference type="SUPFAM" id="SSF52540">
    <property type="entry name" value="P-loop containing nucleoside triphosphate hydrolases"/>
    <property type="match status" value="1"/>
</dbReference>
<keyword evidence="3" id="KW-0963">Cytoplasm</keyword>
<feature type="region of interest" description="Disordered" evidence="4">
    <location>
        <begin position="1449"/>
        <end position="1503"/>
    </location>
</feature>
<feature type="compositionally biased region" description="Low complexity" evidence="4">
    <location>
        <begin position="72"/>
        <end position="83"/>
    </location>
</feature>
<feature type="region of interest" description="Disordered" evidence="4">
    <location>
        <begin position="152"/>
        <end position="173"/>
    </location>
</feature>
<dbReference type="InterPro" id="IPR038765">
    <property type="entry name" value="Papain-like_cys_pep_sf"/>
</dbReference>
<dbReference type="GO" id="GO:0030968">
    <property type="term" value="P:endoplasmic reticulum unfolded protein response"/>
    <property type="evidence" value="ECO:0007669"/>
    <property type="project" value="TreeGrafter"/>
</dbReference>
<feature type="region of interest" description="Disordered" evidence="4">
    <location>
        <begin position="946"/>
        <end position="978"/>
    </location>
</feature>
<organism evidence="7 8">
    <name type="scientific">Symbiodinium necroappetens</name>
    <dbReference type="NCBI Taxonomy" id="1628268"/>
    <lineage>
        <taxon>Eukaryota</taxon>
        <taxon>Sar</taxon>
        <taxon>Alveolata</taxon>
        <taxon>Dinophyceae</taxon>
        <taxon>Suessiales</taxon>
        <taxon>Symbiodiniaceae</taxon>
        <taxon>Symbiodinium</taxon>
    </lineage>
</organism>
<evidence type="ECO:0000256" key="3">
    <source>
        <dbReference type="RuleBase" id="RU367104"/>
    </source>
</evidence>
<comment type="subcellular location">
    <subcellularLocation>
        <location evidence="3">Cytoplasm</location>
    </subcellularLocation>
</comment>
<evidence type="ECO:0000259" key="5">
    <source>
        <dbReference type="PROSITE" id="PS50802"/>
    </source>
</evidence>
<evidence type="ECO:0000256" key="4">
    <source>
        <dbReference type="SAM" id="MobiDB-lite"/>
    </source>
</evidence>
<feature type="compositionally biased region" description="Basic and acidic residues" evidence="4">
    <location>
        <begin position="1468"/>
        <end position="1485"/>
    </location>
</feature>
<feature type="domain" description="RNase H type-1" evidence="6">
    <location>
        <begin position="2923"/>
        <end position="3070"/>
    </location>
</feature>
<dbReference type="PROSITE" id="PS50879">
    <property type="entry name" value="RNASE_H_1"/>
    <property type="match status" value="1"/>
</dbReference>
<feature type="compositionally biased region" description="Polar residues" evidence="4">
    <location>
        <begin position="98"/>
        <end position="119"/>
    </location>
</feature>
<proteinExistence type="predicted"/>
<feature type="compositionally biased region" description="Low complexity" evidence="4">
    <location>
        <begin position="1087"/>
        <end position="1105"/>
    </location>
</feature>
<name>A0A812TIT6_9DINO</name>
<dbReference type="OrthoDB" id="412981at2759"/>
<dbReference type="GO" id="GO:0004843">
    <property type="term" value="F:cysteine-type deubiquitinase activity"/>
    <property type="evidence" value="ECO:0007669"/>
    <property type="project" value="UniProtKB-UniRule"/>
</dbReference>
<accession>A0A812TIT6</accession>
<dbReference type="InterPro" id="IPR003323">
    <property type="entry name" value="OTU_dom"/>
</dbReference>
<evidence type="ECO:0000256" key="1">
    <source>
        <dbReference type="ARBA" id="ARBA00000707"/>
    </source>
</evidence>
<dbReference type="EC" id="3.4.19.12" evidence="3"/>
<dbReference type="InterPro" id="IPR012337">
    <property type="entry name" value="RNaseH-like_sf"/>
</dbReference>
<keyword evidence="2 3" id="KW-0378">Hydrolase</keyword>
<dbReference type="InterPro" id="IPR036397">
    <property type="entry name" value="RNaseH_sf"/>
</dbReference>
<dbReference type="GO" id="GO:0004523">
    <property type="term" value="F:RNA-DNA hybrid ribonuclease activity"/>
    <property type="evidence" value="ECO:0007669"/>
    <property type="project" value="InterPro"/>
</dbReference>
<dbReference type="Pfam" id="PF02338">
    <property type="entry name" value="OTU"/>
    <property type="match status" value="1"/>
</dbReference>
<comment type="caution">
    <text evidence="7">The sequence shown here is derived from an EMBL/GenBank/DDBJ whole genome shotgun (WGS) entry which is preliminary data.</text>
</comment>
<dbReference type="GO" id="GO:0036503">
    <property type="term" value="P:ERAD pathway"/>
    <property type="evidence" value="ECO:0007669"/>
    <property type="project" value="TreeGrafter"/>
</dbReference>
<dbReference type="SUPFAM" id="SSF53098">
    <property type="entry name" value="Ribonuclease H-like"/>
    <property type="match status" value="1"/>
</dbReference>
<dbReference type="Gene3D" id="3.30.420.10">
    <property type="entry name" value="Ribonuclease H-like superfamily/Ribonuclease H"/>
    <property type="match status" value="1"/>
</dbReference>
<dbReference type="GO" id="GO:0003676">
    <property type="term" value="F:nucleic acid binding"/>
    <property type="evidence" value="ECO:0007669"/>
    <property type="project" value="InterPro"/>
</dbReference>
<dbReference type="SUPFAM" id="SSF54001">
    <property type="entry name" value="Cysteine proteinases"/>
    <property type="match status" value="1"/>
</dbReference>
<dbReference type="GO" id="GO:0016579">
    <property type="term" value="P:protein deubiquitination"/>
    <property type="evidence" value="ECO:0007669"/>
    <property type="project" value="TreeGrafter"/>
</dbReference>
<keyword evidence="3" id="KW-0645">Protease</keyword>
<feature type="region of interest" description="Disordered" evidence="4">
    <location>
        <begin position="71"/>
        <end position="122"/>
    </location>
</feature>
<dbReference type="GO" id="GO:0005634">
    <property type="term" value="C:nucleus"/>
    <property type="evidence" value="ECO:0007669"/>
    <property type="project" value="TreeGrafter"/>
</dbReference>
<keyword evidence="3" id="KW-0788">Thiol protease</keyword>
<dbReference type="PROSITE" id="PS50802">
    <property type="entry name" value="OTU"/>
    <property type="match status" value="1"/>
</dbReference>
<dbReference type="InterPro" id="IPR002156">
    <property type="entry name" value="RNaseH_domain"/>
</dbReference>
<dbReference type="InterPro" id="IPR036691">
    <property type="entry name" value="Endo/exonu/phosph_ase_sf"/>
</dbReference>
<feature type="compositionally biased region" description="Basic and acidic residues" evidence="4">
    <location>
        <begin position="967"/>
        <end position="978"/>
    </location>
</feature>
<dbReference type="Gene3D" id="3.60.10.10">
    <property type="entry name" value="Endonuclease/exonuclease/phosphatase"/>
    <property type="match status" value="1"/>
</dbReference>
<dbReference type="Proteomes" id="UP000601435">
    <property type="component" value="Unassembled WGS sequence"/>
</dbReference>
<keyword evidence="3" id="KW-0833">Ubl conjugation pathway</keyword>
<dbReference type="SUPFAM" id="SSF56219">
    <property type="entry name" value="DNase I-like"/>
    <property type="match status" value="1"/>
</dbReference>
<dbReference type="PANTHER" id="PTHR13312:SF0">
    <property type="entry name" value="UBIQUITIN THIOESTERASE OTU1"/>
    <property type="match status" value="1"/>
</dbReference>
<dbReference type="InterPro" id="IPR005135">
    <property type="entry name" value="Endo/exonuclease/phosphatase"/>
</dbReference>
<dbReference type="Pfam" id="PF03372">
    <property type="entry name" value="Exo_endo_phos"/>
    <property type="match status" value="1"/>
</dbReference>
<sequence length="3109" mass="341718">MAATSFVHTCCRCMWPFGGSRALAYFADPKKNEDYDEEEAHHLLGNVIDSDDEQAQADALSPDQIKRFLDASKSSRASSSSTSWQRDVRTAPGAGDQSGLTSRSAVCTKPTARSASTSAPGEYDELFDEELEDEPENVGAKFRYLASSAADDDSFSPVETDGRGLGFGGAKPRADAQNATAVGTLANQLKGNSSLLYEEDDEDEDELQSELKASCGCILEFTRRNFRSLADLAPAFSEVCAVLEQGSETKLCDLASHVRNMESLVQRIHVKEKLRILFIGPLKAGKSTLVNMLLSTTLDEYEMMLPVDNKALRGSEQQPAASGRWSRVRVQKQAFQELQEEWNLEGVEAKDIRADIASFLERRFSRDANPMNRGEISILLPLQLLNPFGCHYSLVDTPGFTDSSEYRELVSSFLQDHSHIACMVCPLTEGIALPEETQSMPRLNSYSKTFWVLTRFDMALMLKTGKQRLSKMSIRQVADSLVVKFQKDINGKGSTARVFRHAAGLMLDPDDDINKLLQEHLPLEEAKTWIADIQAHVKECFMAMQQEQTVLSSQAQQAMVRTAELMDVYTDRVKSSRGTVALSDFCAREMETAVEDAAACLEREIKQEVDTLRAKRLGELCDLASQEVLKEGGRFGKVTWVRHTYIERVLALLAPKIEHELEARLGEAMQRAHEKTLEGALRLLREAGLDGLQGASINSQSEIIRPETDHLRGRYPVESVTMLTGATFLAGRAAATEAGALIRTNCFQEASHAIAIFKKTFPALLLPVVYGAAVDVLVSYYEDKRTLEPIEAQVRYCTTLLAGLQDHEEVTLVKELSSSLTISQSDPKLQEEEIKKAFQELCEQFISGLVDSGGYVITSCTLCSVATGPAVFGWLVAKITSAVPLSAVAEMFLFGTLFEVPEGVNNGGGRQCGAKGCSSTGHVGISFQRVCVVCKHEVCHDWNKGARIGEASHPGPSGGGARATARRRAEHEDAEHAECGDPLGLASMLRPLIVQLLREVLQEILGGGGLAGLMQPAASLRAPTVARDVEGAELQNTKGKRWNKRGGKGRDDAEAVGAKGRIQPDGGDPSGKGKGQPAPPKGGKGKGAVAGEAPSKGSGKAGTKSGAKEGDKHGGGDPKGPGGKPGRAEGEGEWTVVGKKNAGEWQLRATDWSDPVMTYEKLLEAASGNGDKVKAVAVVNEEQRETIMTLFRGCGKAHALLLVDLQHGDRTERCPGAIGGRLVFKQVAFTRACSAGLDAPRPKVQIVGGRVDLQENSVVFVRFLQRFLDKDTWNQVLKAPQKALLDHLDGGQGHWHFAGDEWEEPAFFEPARSFCMEPVTTEWQVQHEGETPSAYLTRCLTLQADFGLVAGKRQLGKRMKHDPSIPRQRLWLVLVPGVLGQAFSEVEMVHQRRRGSCRDYVFRGTTLEQSDSMAMPLQLGDEQIVLWVRHAPPKRGAIQGQEIKATGAWSLLGPRSRRQRTPVAGGAKTEKEGDADMSKKAEPGKRSTSSDGPAPKRVAGSQRALPEGVKIVKTEKDGNCLFSSLAIGINALNPDAKHQLTQAEVRARVAVHLRKNEQAYTKSWDRELPNRTEAKSWSQYVDSIECDKIWGGLTEIRAATRIWDFRCIVFPTSEHDVPFHVHGQAKKRVVALYFTGSHYDLLQGDNGSLPKSIMSIREAPAEVPMHGGGDDGEESTKSVWTRSSRQTVWTVQGLRRLQAGFCGDHWCKGIIGYRVQGLDLQEDSFGGHCLYLKAMSGCFGVWWLSGGFGVNDGLSEDDLPEPEARGGAVRHRQLAVQRHKHYASWHPGESRPYVYRAVDPMIRRIKAKASAPRVRAVKEKHRAEAHPDTSKAAYNKLLVKQYCTKTEHLMKCRTRMLNTSRSYLFVKGDVPGCVAFTWPNIWTMRNKEKKLVLSSGWRCRSCDRCFLRAGEAREHTCRPTLAHALRSRVARLTKLKRGLAKIKHGLPQDVLDGVISTAIAMIGAAKVHMIGDLFEDSGFWVDILAIQELDLPDVAAATFCDMLKRRKLHVFLGDCDGGQYRCAIISRLPGAPLCLHHGRLAGAVFELLCNGSFCRVSVVSCYGVAGNPAAAMQVVEHAVCELKKGQTAWALLGDFNLEALEEPLIGSLSRGLAWNWDDGFQGASLLPGTRESGRRLDFALGCGRFFPQGVQQRCVFSDHAQVAYSLDLAAPVGHRPPSFVPLMTEVVDEPKWARCWRGDVFEEALANDDVDAAWTVLSDAAEAALAAPESSGHRRSAAWSPRLRAQPRSKVGKSMEAVGIVQLRWLWRRIVQLGHRPHDGCLRDKAGRQVLALLPAFPWLEELGYFEMERWSDWLAEHIEQEVTKQAGAAVAKWRHRLQESPAQVCAWIRKREAVYGGLERPGLGPKEVFKTKPIHPTKVVQMASENLMKSWGRDSTDSEAQVILRSVPAFSEEPLQVIFTGEELRRVAKSMANKAEGPDSWSCASWMLLPLEFWDAFAAVWQKVFNSGCIPRRWREGRVVLIEKAAGVKDAFVRIFDALDDENFYLQEDLSKFFDSVRVFTASGVMGDRWWDVTCGVAQGCPFSPVLAATVMAAWAHFVEAAAFAAELEYSVGDSLSILDLHVDLQKGSVPTVKDFVLKQVVRRVRLIGVAVAGLVEKRRMLCSLVVPKFTWASGFASIPEDELEEIVGAFRHLLHKDLAADAPLVLAFEVAGWTCHPELAVQWSALREAIRYASKERAWVEHAPLRLLTKKWFHLLPGTVKVLQQLNWWHDEEGKFFCRRDSLGQVRKFELGVDGVDVLLEWLCDVFRRRGLKRCARVTRSLKRSSEDGLAQGLDLPAPAHNTLAVFEGHKWAWKRAADSIDGCSALVTGCSYWYKKKQVLAAGVRDPPCLCGGREPSRPHLLWACERTADLRASTQAPVDRLEERLLAKAVPETPAPPTVVDPQDLIEQMAEFLQARLAAGTDVYVATDGSVVNTVAAWAAILSYDANGDFALGVAGEHQSSHRAEVEGLLSILRALALTTAAGTVHIVADCQSALAVMAGGGGAKTLAGRAVELQASLADCIQVTMWWVPSHGKVAPHNWRCPPCGEATARALNARADRVARDAATRRASGSQRAMCASIRSAAFEWEKQALLALSGVAHRWMDG</sequence>
<evidence type="ECO:0000259" key="6">
    <source>
        <dbReference type="PROSITE" id="PS50879"/>
    </source>
</evidence>
<dbReference type="GO" id="GO:0005829">
    <property type="term" value="C:cytosol"/>
    <property type="evidence" value="ECO:0007669"/>
    <property type="project" value="TreeGrafter"/>
</dbReference>
<feature type="domain" description="OTU" evidence="5">
    <location>
        <begin position="1509"/>
        <end position="1645"/>
    </location>
</feature>
<dbReference type="Gene3D" id="3.40.50.300">
    <property type="entry name" value="P-loop containing nucleotide triphosphate hydrolases"/>
    <property type="match status" value="1"/>
</dbReference>
<comment type="catalytic activity">
    <reaction evidence="1 3">
        <text>Thiol-dependent hydrolysis of ester, thioester, amide, peptide and isopeptide bonds formed by the C-terminal Gly of ubiquitin (a 76-residue protein attached to proteins as an intracellular targeting signal).</text>
        <dbReference type="EC" id="3.4.19.12"/>
    </reaction>
</comment>
<dbReference type="Gene3D" id="3.90.70.80">
    <property type="match status" value="1"/>
</dbReference>
<feature type="region of interest" description="Disordered" evidence="4">
    <location>
        <begin position="1031"/>
        <end position="1140"/>
    </location>
</feature>
<protein>
    <recommendedName>
        <fullName evidence="3">Ubiquitin thioesterase OTU</fullName>
        <ecNumber evidence="3">3.4.19.12</ecNumber>
    </recommendedName>
</protein>
<evidence type="ECO:0000313" key="8">
    <source>
        <dbReference type="Proteomes" id="UP000601435"/>
    </source>
</evidence>